<gene>
    <name evidence="1" type="ORF">GCM10007981_09100</name>
</gene>
<dbReference type="InterPro" id="IPR007325">
    <property type="entry name" value="KFase/CYL"/>
</dbReference>
<organism evidence="1 2">
    <name type="scientific">Thermocladium modestius</name>
    <dbReference type="NCBI Taxonomy" id="62609"/>
    <lineage>
        <taxon>Archaea</taxon>
        <taxon>Thermoproteota</taxon>
        <taxon>Thermoprotei</taxon>
        <taxon>Thermoproteales</taxon>
        <taxon>Thermoproteaceae</taxon>
        <taxon>Thermocladium</taxon>
    </lineage>
</organism>
<accession>A0A830GU00</accession>
<dbReference type="Pfam" id="PF04199">
    <property type="entry name" value="Cyclase"/>
    <property type="match status" value="1"/>
</dbReference>
<reference evidence="1" key="2">
    <citation type="submission" date="2020-09" db="EMBL/GenBank/DDBJ databases">
        <authorList>
            <person name="Sun Q."/>
            <person name="Ohkuma M."/>
        </authorList>
    </citation>
    <scope>NUCLEOTIDE SEQUENCE</scope>
    <source>
        <strain evidence="1">JCM 10088</strain>
    </source>
</reference>
<sequence>MQIVDLSMPIRNGMSYYPGDPEPKVRGYKTIEKDGYNMHELIMGTHTGTHVDAPDHFLIGGKTVDELDPLAFSGKAIAVLSRERIVHSTDLTGVENHDVVLIYTGTGDELLGGPVDVSRIGLLDEGAAKALVGKVKAVGIDSPSVGSPEVHRILLSNGIVIIENVSSQLKTLVGKSFQLYCLPLLIAGVDGAPARCVAIL</sequence>
<evidence type="ECO:0000313" key="1">
    <source>
        <dbReference type="EMBL" id="GGP20552.1"/>
    </source>
</evidence>
<proteinExistence type="predicted"/>
<dbReference type="RefSeq" id="WP_188596238.1">
    <property type="nucleotide sequence ID" value="NZ_BMNL01000002.1"/>
</dbReference>
<dbReference type="PANTHER" id="PTHR31118:SF12">
    <property type="entry name" value="CYCLASE-LIKE PROTEIN 2"/>
    <property type="match status" value="1"/>
</dbReference>
<keyword evidence="2" id="KW-1185">Reference proteome</keyword>
<dbReference type="Gene3D" id="3.50.30.50">
    <property type="entry name" value="Putative cyclase"/>
    <property type="match status" value="1"/>
</dbReference>
<dbReference type="GO" id="GO:0004061">
    <property type="term" value="F:arylformamidase activity"/>
    <property type="evidence" value="ECO:0007669"/>
    <property type="project" value="InterPro"/>
</dbReference>
<reference evidence="1" key="1">
    <citation type="journal article" date="2014" name="Int. J. Syst. Evol. Microbiol.">
        <title>Complete genome sequence of Corynebacterium casei LMG S-19264T (=DSM 44701T), isolated from a smear-ripened cheese.</title>
        <authorList>
            <consortium name="US DOE Joint Genome Institute (JGI-PGF)"/>
            <person name="Walter F."/>
            <person name="Albersmeier A."/>
            <person name="Kalinowski J."/>
            <person name="Ruckert C."/>
        </authorList>
    </citation>
    <scope>NUCLEOTIDE SEQUENCE</scope>
    <source>
        <strain evidence="1">JCM 10088</strain>
    </source>
</reference>
<evidence type="ECO:0000313" key="2">
    <source>
        <dbReference type="Proteomes" id="UP000610960"/>
    </source>
</evidence>
<dbReference type="EMBL" id="BMNL01000002">
    <property type="protein sequence ID" value="GGP20552.1"/>
    <property type="molecule type" value="Genomic_DNA"/>
</dbReference>
<name>A0A830GU00_9CREN</name>
<dbReference type="SUPFAM" id="SSF102198">
    <property type="entry name" value="Putative cyclase"/>
    <property type="match status" value="1"/>
</dbReference>
<dbReference type="OrthoDB" id="9014at2157"/>
<dbReference type="InterPro" id="IPR037175">
    <property type="entry name" value="KFase_sf"/>
</dbReference>
<dbReference type="PANTHER" id="PTHR31118">
    <property type="entry name" value="CYCLASE-LIKE PROTEIN 2"/>
    <property type="match status" value="1"/>
</dbReference>
<dbReference type="GO" id="GO:0019441">
    <property type="term" value="P:L-tryptophan catabolic process to kynurenine"/>
    <property type="evidence" value="ECO:0007669"/>
    <property type="project" value="InterPro"/>
</dbReference>
<protein>
    <submittedName>
        <fullName evidence="1">Cyclase</fullName>
    </submittedName>
</protein>
<comment type="caution">
    <text evidence="1">The sequence shown here is derived from an EMBL/GenBank/DDBJ whole genome shotgun (WGS) entry which is preliminary data.</text>
</comment>
<dbReference type="AlphaFoldDB" id="A0A830GU00"/>
<dbReference type="Proteomes" id="UP000610960">
    <property type="component" value="Unassembled WGS sequence"/>
</dbReference>